<evidence type="ECO:0000259" key="4">
    <source>
        <dbReference type="Pfam" id="PF02668"/>
    </source>
</evidence>
<protein>
    <recommendedName>
        <fullName evidence="4">TauD/TfdA-like domain-containing protein</fullName>
    </recommendedName>
</protein>
<sequence>MAIVEPWTPLDIEPEGIGGPEELVERLDAMGPAALSQVLTEEKAVVFRGFDITSETLDDVLDRILPNRFGRALCPAARDRKIDDVWTVSGEQPHIAVRPYNEMSCTHAWPARIALFCHTAPAAGGATMVVDSERWLASLALDLRERFSPGVRYVRYLHDGSGLGPSWQDAFATTRREEVEVFLDGTGTEWCWTADGGIHVSRIRPSVIKHPVTGTDVWFNQVHRWHPAGCGPGDVLSRVLSVDRLPWNVTFADGSPIFREEVTQICESGALAAVDVPWNRGDLLLLDNVALAHGRRPFTGTRRVRVAMSD</sequence>
<dbReference type="RefSeq" id="WP_189320085.1">
    <property type="nucleotide sequence ID" value="NZ_BMPQ01000001.1"/>
</dbReference>
<dbReference type="AlphaFoldDB" id="A0A917QEE3"/>
<gene>
    <name evidence="5" type="ORF">GCM10010094_03260</name>
</gene>
<evidence type="ECO:0000313" key="6">
    <source>
        <dbReference type="Proteomes" id="UP000637788"/>
    </source>
</evidence>
<reference evidence="5" key="2">
    <citation type="submission" date="2020-09" db="EMBL/GenBank/DDBJ databases">
        <authorList>
            <person name="Sun Q."/>
            <person name="Ohkuma M."/>
        </authorList>
    </citation>
    <scope>NUCLEOTIDE SEQUENCE</scope>
    <source>
        <strain evidence="5">JCM 3035</strain>
    </source>
</reference>
<dbReference type="GO" id="GO:0016491">
    <property type="term" value="F:oxidoreductase activity"/>
    <property type="evidence" value="ECO:0007669"/>
    <property type="project" value="UniProtKB-KW"/>
</dbReference>
<keyword evidence="2" id="KW-0560">Oxidoreductase</keyword>
<dbReference type="Proteomes" id="UP000637788">
    <property type="component" value="Unassembled WGS sequence"/>
</dbReference>
<name>A0A917QEE3_9ACTN</name>
<keyword evidence="3" id="KW-0408">Iron</keyword>
<feature type="domain" description="TauD/TfdA-like" evidence="4">
    <location>
        <begin position="12"/>
        <end position="307"/>
    </location>
</feature>
<dbReference type="EMBL" id="BMPQ01000001">
    <property type="protein sequence ID" value="GGK46613.1"/>
    <property type="molecule type" value="Genomic_DNA"/>
</dbReference>
<dbReference type="SUPFAM" id="SSF51197">
    <property type="entry name" value="Clavaminate synthase-like"/>
    <property type="match status" value="1"/>
</dbReference>
<evidence type="ECO:0000256" key="3">
    <source>
        <dbReference type="ARBA" id="ARBA00023004"/>
    </source>
</evidence>
<dbReference type="InterPro" id="IPR003819">
    <property type="entry name" value="TauD/TfdA-like"/>
</dbReference>
<dbReference type="PANTHER" id="PTHR10696:SF21">
    <property type="entry name" value="TAUD_TFDA-LIKE DOMAIN-CONTAINING PROTEIN"/>
    <property type="match status" value="1"/>
</dbReference>
<comment type="cofactor">
    <cofactor evidence="1">
        <name>Fe(2+)</name>
        <dbReference type="ChEBI" id="CHEBI:29033"/>
    </cofactor>
</comment>
<proteinExistence type="predicted"/>
<dbReference type="InterPro" id="IPR042098">
    <property type="entry name" value="TauD-like_sf"/>
</dbReference>
<dbReference type="PANTHER" id="PTHR10696">
    <property type="entry name" value="GAMMA-BUTYROBETAINE HYDROXYLASE-RELATED"/>
    <property type="match status" value="1"/>
</dbReference>
<keyword evidence="6" id="KW-1185">Reference proteome</keyword>
<comment type="caution">
    <text evidence="5">The sequence shown here is derived from an EMBL/GenBank/DDBJ whole genome shotgun (WGS) entry which is preliminary data.</text>
</comment>
<dbReference type="Pfam" id="PF02668">
    <property type="entry name" value="TauD"/>
    <property type="match status" value="1"/>
</dbReference>
<accession>A0A917QEE3</accession>
<dbReference type="InterPro" id="IPR050411">
    <property type="entry name" value="AlphaKG_dependent_hydroxylases"/>
</dbReference>
<evidence type="ECO:0000313" key="5">
    <source>
        <dbReference type="EMBL" id="GGK46613.1"/>
    </source>
</evidence>
<reference evidence="5" key="1">
    <citation type="journal article" date="2014" name="Int. J. Syst. Evol. Microbiol.">
        <title>Complete genome sequence of Corynebacterium casei LMG S-19264T (=DSM 44701T), isolated from a smear-ripened cheese.</title>
        <authorList>
            <consortium name="US DOE Joint Genome Institute (JGI-PGF)"/>
            <person name="Walter F."/>
            <person name="Albersmeier A."/>
            <person name="Kalinowski J."/>
            <person name="Ruckert C."/>
        </authorList>
    </citation>
    <scope>NUCLEOTIDE SEQUENCE</scope>
    <source>
        <strain evidence="5">JCM 3035</strain>
    </source>
</reference>
<organism evidence="5 6">
    <name type="scientific">Streptomyces flaveus</name>
    <dbReference type="NCBI Taxonomy" id="66370"/>
    <lineage>
        <taxon>Bacteria</taxon>
        <taxon>Bacillati</taxon>
        <taxon>Actinomycetota</taxon>
        <taxon>Actinomycetes</taxon>
        <taxon>Kitasatosporales</taxon>
        <taxon>Streptomycetaceae</taxon>
        <taxon>Streptomyces</taxon>
        <taxon>Streptomyces aurantiacus group</taxon>
    </lineage>
</organism>
<evidence type="ECO:0000256" key="2">
    <source>
        <dbReference type="ARBA" id="ARBA00023002"/>
    </source>
</evidence>
<evidence type="ECO:0000256" key="1">
    <source>
        <dbReference type="ARBA" id="ARBA00001954"/>
    </source>
</evidence>
<dbReference type="Gene3D" id="3.60.130.10">
    <property type="entry name" value="Clavaminate synthase-like"/>
    <property type="match status" value="1"/>
</dbReference>